<dbReference type="OrthoDB" id="512667at2759"/>
<dbReference type="GO" id="GO:0050821">
    <property type="term" value="P:protein stabilization"/>
    <property type="evidence" value="ECO:0007669"/>
    <property type="project" value="TreeGrafter"/>
</dbReference>
<dbReference type="GO" id="GO:0005739">
    <property type="term" value="C:mitochondrion"/>
    <property type="evidence" value="ECO:0007669"/>
    <property type="project" value="TreeGrafter"/>
</dbReference>
<name>A0A024V265_PLAFA</name>
<dbReference type="GO" id="GO:0051087">
    <property type="term" value="F:protein-folding chaperone binding"/>
    <property type="evidence" value="ECO:0007669"/>
    <property type="project" value="TreeGrafter"/>
</dbReference>
<keyword evidence="1" id="KW-0479">Metal-binding</keyword>
<feature type="region of interest" description="Disordered" evidence="5">
    <location>
        <begin position="128"/>
        <end position="153"/>
    </location>
</feature>
<evidence type="ECO:0000259" key="6">
    <source>
        <dbReference type="PROSITE" id="PS51501"/>
    </source>
</evidence>
<dbReference type="GO" id="GO:0008270">
    <property type="term" value="F:zinc ion binding"/>
    <property type="evidence" value="ECO:0007669"/>
    <property type="project" value="UniProtKB-KW"/>
</dbReference>
<organism evidence="7 8">
    <name type="scientific">Plasmodium falciparum Vietnam Oak-Knoll</name>
    <name type="common">FVO</name>
    <dbReference type="NCBI Taxonomy" id="1036723"/>
    <lineage>
        <taxon>Eukaryota</taxon>
        <taxon>Sar</taxon>
        <taxon>Alveolata</taxon>
        <taxon>Apicomplexa</taxon>
        <taxon>Aconoidasida</taxon>
        <taxon>Haemosporida</taxon>
        <taxon>Plasmodiidae</taxon>
        <taxon>Plasmodium</taxon>
        <taxon>Plasmodium (Laverania)</taxon>
    </lineage>
</organism>
<dbReference type="GO" id="GO:0006457">
    <property type="term" value="P:protein folding"/>
    <property type="evidence" value="ECO:0007669"/>
    <property type="project" value="TreeGrafter"/>
</dbReference>
<feature type="domain" description="DNL-type" evidence="6">
    <location>
        <begin position="198"/>
        <end position="288"/>
    </location>
</feature>
<proteinExistence type="predicted"/>
<keyword evidence="2 4" id="KW-0863">Zinc-finger</keyword>
<dbReference type="PANTHER" id="PTHR20922">
    <property type="entry name" value="DNL-TYPE ZINC FINGER PROTEIN"/>
    <property type="match status" value="1"/>
</dbReference>
<evidence type="ECO:0000256" key="3">
    <source>
        <dbReference type="ARBA" id="ARBA00022833"/>
    </source>
</evidence>
<evidence type="ECO:0000256" key="2">
    <source>
        <dbReference type="ARBA" id="ARBA00022771"/>
    </source>
</evidence>
<reference evidence="7 8" key="1">
    <citation type="submission" date="2013-02" db="EMBL/GenBank/DDBJ databases">
        <title>The Genome Annotation of Plasmodium falciparum Vietnam Oak-Knoll (FVO).</title>
        <authorList>
            <consortium name="The Broad Institute Genome Sequencing Platform"/>
            <consortium name="The Broad Institute Genome Sequencing Center for Infectious Disease"/>
            <person name="Neafsey D."/>
            <person name="Hoffman S."/>
            <person name="Volkman S."/>
            <person name="Rosenthal P."/>
            <person name="Walker B."/>
            <person name="Young S.K."/>
            <person name="Zeng Q."/>
            <person name="Gargeya S."/>
            <person name="Fitzgerald M."/>
            <person name="Haas B."/>
            <person name="Abouelleil A."/>
            <person name="Allen A.W."/>
            <person name="Alvarado L."/>
            <person name="Arachchi H.M."/>
            <person name="Berlin A.M."/>
            <person name="Chapman S.B."/>
            <person name="Gainer-Dewar J."/>
            <person name="Goldberg J."/>
            <person name="Griggs A."/>
            <person name="Gujja S."/>
            <person name="Hansen M."/>
            <person name="Howarth C."/>
            <person name="Imamovic A."/>
            <person name="Ireland A."/>
            <person name="Larimer J."/>
            <person name="McCowan C."/>
            <person name="Murphy C."/>
            <person name="Pearson M."/>
            <person name="Poon T.W."/>
            <person name="Priest M."/>
            <person name="Roberts A."/>
            <person name="Saif S."/>
            <person name="Shea T."/>
            <person name="Sisk P."/>
            <person name="Sykes S."/>
            <person name="Wortman J."/>
            <person name="Nusbaum C."/>
            <person name="Birren B."/>
        </authorList>
    </citation>
    <scope>NUCLEOTIDE SEQUENCE [LARGE SCALE GENOMIC DNA]</scope>
    <source>
        <strain evidence="8">Vietnam Oak-Knoll (FVO)</strain>
    </source>
</reference>
<dbReference type="GO" id="GO:0030150">
    <property type="term" value="P:protein import into mitochondrial matrix"/>
    <property type="evidence" value="ECO:0007669"/>
    <property type="project" value="TreeGrafter"/>
</dbReference>
<evidence type="ECO:0000256" key="4">
    <source>
        <dbReference type="PROSITE-ProRule" id="PRU00834"/>
    </source>
</evidence>
<dbReference type="Pfam" id="PF05180">
    <property type="entry name" value="zf-DNL"/>
    <property type="match status" value="1"/>
</dbReference>
<dbReference type="Proteomes" id="UP000030690">
    <property type="component" value="Unassembled WGS sequence"/>
</dbReference>
<dbReference type="EMBL" id="KI925147">
    <property type="protein sequence ID" value="ETW16290.1"/>
    <property type="molecule type" value="Genomic_DNA"/>
</dbReference>
<dbReference type="InterPro" id="IPR007853">
    <property type="entry name" value="Znf_DNL-typ"/>
</dbReference>
<evidence type="ECO:0000256" key="1">
    <source>
        <dbReference type="ARBA" id="ARBA00022723"/>
    </source>
</evidence>
<evidence type="ECO:0000313" key="8">
    <source>
        <dbReference type="Proteomes" id="UP000030690"/>
    </source>
</evidence>
<dbReference type="PANTHER" id="PTHR20922:SF13">
    <property type="entry name" value="DNL-TYPE ZINC FINGER PROTEIN"/>
    <property type="match status" value="1"/>
</dbReference>
<evidence type="ECO:0000256" key="5">
    <source>
        <dbReference type="SAM" id="MobiDB-lite"/>
    </source>
</evidence>
<keyword evidence="3" id="KW-0862">Zinc</keyword>
<reference evidence="7 8" key="2">
    <citation type="submission" date="2013-02" db="EMBL/GenBank/DDBJ databases">
        <title>The Genome Sequence of Plasmodium falciparum Vietnam Oak-Knoll (FVO).</title>
        <authorList>
            <consortium name="The Broad Institute Genome Sequencing Platform"/>
            <consortium name="The Broad Institute Genome Sequencing Center for Infectious Disease"/>
            <person name="Neafsey D."/>
            <person name="Cheeseman I."/>
            <person name="Volkman S."/>
            <person name="Adams J."/>
            <person name="Walker B."/>
            <person name="Young S.K."/>
            <person name="Zeng Q."/>
            <person name="Gargeya S."/>
            <person name="Fitzgerald M."/>
            <person name="Haas B."/>
            <person name="Abouelleil A."/>
            <person name="Alvarado L."/>
            <person name="Arachchi H.M."/>
            <person name="Berlin A.M."/>
            <person name="Chapman S.B."/>
            <person name="Dewar J."/>
            <person name="Goldberg J."/>
            <person name="Griggs A."/>
            <person name="Gujja S."/>
            <person name="Hansen M."/>
            <person name="Howarth C."/>
            <person name="Imamovic A."/>
            <person name="Larimer J."/>
            <person name="McCowan C."/>
            <person name="Murphy C."/>
            <person name="Neiman D."/>
            <person name="Pearson M."/>
            <person name="Priest M."/>
            <person name="Roberts A."/>
            <person name="Saif S."/>
            <person name="Shea T."/>
            <person name="Sisk P."/>
            <person name="Sykes S."/>
            <person name="Wortman J."/>
            <person name="Nusbaum C."/>
            <person name="Birren B."/>
        </authorList>
    </citation>
    <scope>NUCLEOTIDE SEQUENCE [LARGE SCALE GENOMIC DNA]</scope>
    <source>
        <strain evidence="8">Vietnam Oak-Knoll (FVO)</strain>
    </source>
</reference>
<dbReference type="InterPro" id="IPR024158">
    <property type="entry name" value="Mt_import_TIM15"/>
</dbReference>
<dbReference type="AlphaFoldDB" id="A0A024V265"/>
<dbReference type="PROSITE" id="PS51501">
    <property type="entry name" value="ZF_DNL"/>
    <property type="match status" value="1"/>
</dbReference>
<gene>
    <name evidence="7" type="ORF">PFFVO_04828</name>
</gene>
<accession>A0A024V265</accession>
<sequence length="288" mass="33681">MFQKIGRKLIERRTFSRIILTKDINFKKEKKNFSSLFQRYNINNLSSKNDNHFCIVPFNSTNNFIISKKSFVTKNERVQNEKIIQDDKFEKSNDKVIYDNKSKHLSDKIICDDKIIELNENIITNTINNNNNNNNNNSNNNNNNSNNNNNNNEEIINTSSNILDIENNKIIQINNGEESEILDKNLNEDLVDKEIDQKKKEYLVLMFTCNICEKKSAKKFSKQAYYNGVVIVRCPSCENLHLISDQLGWFQDGKTNIEKILEEKGEKVVKKFSYNNLLEVDDLLNAYK</sequence>
<evidence type="ECO:0000313" key="7">
    <source>
        <dbReference type="EMBL" id="ETW16290.1"/>
    </source>
</evidence>
<protein>
    <recommendedName>
        <fullName evidence="6">DNL-type domain-containing protein</fullName>
    </recommendedName>
</protein>